<sequence length="258" mass="25655">MMSVVGQAAVLVVFPVVAAGAGAFAGALRRPSPKFTSGVQHLAAGVVFAAVATEVLPELKAQGHLWATAVGFSAGVAVLLMLAAYTRRLEATTAAPETTGDSPAQSTAAAPTARLPVGLLVAVGIDLLLDGLLVGLGVTLGSNQGLILTVALTLEILFLGLAVCAELLELGIARFRAASVAASLALATALGAIGGAAVLGDASPTVLAAVLAFGAAALLYLVVEELIVEAHEQPDTPVLSALFFLGFIALFLLAEVGG</sequence>
<proteinExistence type="predicted"/>
<keyword evidence="3 5" id="KW-1133">Transmembrane helix</keyword>
<dbReference type="Proteomes" id="UP000655208">
    <property type="component" value="Unassembled WGS sequence"/>
</dbReference>
<evidence type="ECO:0000313" key="7">
    <source>
        <dbReference type="Proteomes" id="UP000655208"/>
    </source>
</evidence>
<evidence type="ECO:0000256" key="5">
    <source>
        <dbReference type="SAM" id="Phobius"/>
    </source>
</evidence>
<evidence type="ECO:0000256" key="1">
    <source>
        <dbReference type="ARBA" id="ARBA00004141"/>
    </source>
</evidence>
<keyword evidence="2 5" id="KW-0812">Transmembrane</keyword>
<dbReference type="Pfam" id="PF02535">
    <property type="entry name" value="Zip"/>
    <property type="match status" value="1"/>
</dbReference>
<keyword evidence="4 5" id="KW-0472">Membrane</keyword>
<dbReference type="GO" id="GO:0016020">
    <property type="term" value="C:membrane"/>
    <property type="evidence" value="ECO:0007669"/>
    <property type="project" value="UniProtKB-SubCell"/>
</dbReference>
<evidence type="ECO:0000256" key="3">
    <source>
        <dbReference type="ARBA" id="ARBA00022989"/>
    </source>
</evidence>
<keyword evidence="7" id="KW-1185">Reference proteome</keyword>
<dbReference type="GO" id="GO:0046873">
    <property type="term" value="F:metal ion transmembrane transporter activity"/>
    <property type="evidence" value="ECO:0007669"/>
    <property type="project" value="InterPro"/>
</dbReference>
<dbReference type="AlphaFoldDB" id="A0A917TCG5"/>
<evidence type="ECO:0000256" key="4">
    <source>
        <dbReference type="ARBA" id="ARBA00023136"/>
    </source>
</evidence>
<feature type="transmembrane region" description="Helical" evidence="5">
    <location>
        <begin position="205"/>
        <end position="223"/>
    </location>
</feature>
<reference evidence="6" key="2">
    <citation type="submission" date="2020-09" db="EMBL/GenBank/DDBJ databases">
        <authorList>
            <person name="Sun Q."/>
            <person name="Zhou Y."/>
        </authorList>
    </citation>
    <scope>NUCLEOTIDE SEQUENCE</scope>
    <source>
        <strain evidence="6">CGMCC 4.7308</strain>
    </source>
</reference>
<dbReference type="InterPro" id="IPR003689">
    <property type="entry name" value="ZIP"/>
</dbReference>
<accession>A0A917TCG5</accession>
<dbReference type="EMBL" id="BMNA01000021">
    <property type="protein sequence ID" value="GGM18541.1"/>
    <property type="molecule type" value="Genomic_DNA"/>
</dbReference>
<feature type="transmembrane region" description="Helical" evidence="5">
    <location>
        <begin position="65"/>
        <end position="85"/>
    </location>
</feature>
<protein>
    <submittedName>
        <fullName evidence="6">ZIP family metal transporter</fullName>
    </submittedName>
</protein>
<feature type="transmembrane region" description="Helical" evidence="5">
    <location>
        <begin position="117"/>
        <end position="140"/>
    </location>
</feature>
<comment type="subcellular location">
    <subcellularLocation>
        <location evidence="1">Membrane</location>
        <topology evidence="1">Multi-pass membrane protein</topology>
    </subcellularLocation>
</comment>
<organism evidence="6 7">
    <name type="scientific">Nakamurella endophytica</name>
    <dbReference type="NCBI Taxonomy" id="1748367"/>
    <lineage>
        <taxon>Bacteria</taxon>
        <taxon>Bacillati</taxon>
        <taxon>Actinomycetota</taxon>
        <taxon>Actinomycetes</taxon>
        <taxon>Nakamurellales</taxon>
        <taxon>Nakamurellaceae</taxon>
        <taxon>Nakamurella</taxon>
    </lineage>
</organism>
<comment type="caution">
    <text evidence="6">The sequence shown here is derived from an EMBL/GenBank/DDBJ whole genome shotgun (WGS) entry which is preliminary data.</text>
</comment>
<name>A0A917TCG5_9ACTN</name>
<feature type="transmembrane region" description="Helical" evidence="5">
    <location>
        <begin position="180"/>
        <end position="199"/>
    </location>
</feature>
<reference evidence="6" key="1">
    <citation type="journal article" date="2014" name="Int. J. Syst. Evol. Microbiol.">
        <title>Complete genome sequence of Corynebacterium casei LMG S-19264T (=DSM 44701T), isolated from a smear-ripened cheese.</title>
        <authorList>
            <consortium name="US DOE Joint Genome Institute (JGI-PGF)"/>
            <person name="Walter F."/>
            <person name="Albersmeier A."/>
            <person name="Kalinowski J."/>
            <person name="Ruckert C."/>
        </authorList>
    </citation>
    <scope>NUCLEOTIDE SEQUENCE</scope>
    <source>
        <strain evidence="6">CGMCC 4.7308</strain>
    </source>
</reference>
<evidence type="ECO:0000313" key="6">
    <source>
        <dbReference type="EMBL" id="GGM18541.1"/>
    </source>
</evidence>
<gene>
    <name evidence="6" type="ORF">GCM10011594_43250</name>
</gene>
<feature type="transmembrane region" description="Helical" evidence="5">
    <location>
        <begin position="146"/>
        <end position="168"/>
    </location>
</feature>
<feature type="transmembrane region" description="Helical" evidence="5">
    <location>
        <begin position="235"/>
        <end position="254"/>
    </location>
</feature>
<evidence type="ECO:0000256" key="2">
    <source>
        <dbReference type="ARBA" id="ARBA00022692"/>
    </source>
</evidence>